<evidence type="ECO:0000313" key="2">
    <source>
        <dbReference type="Proteomes" id="UP000244441"/>
    </source>
</evidence>
<sequence length="376" mass="42478">MKLSPLNFEQEVMLLQQQYNPVVLSEGKRQLIVLPELQGRVMTSTAKGNTSQSIGWINYEYLSKPHHDNNAIIGGADRLWFGPDASRFSLFFEPGVETTGENIRVQDAMSTVGFETTKQTQTHISMQQALTLINYQGFTFEFELEREVTLLSKTQTEQQLDIDIPPTIDFVSYATSTKVTNTSHQDWSKQTGLFSIWDLGAFHPSNSTTVVIPMTQNLDQATWYFSDVVDSHTRIKDKVVYYKADAKYMNKIGIPPQHTLPLFGSYDASRNLLTIITFAMSKEPHASYVNATWDFSADPYAGEIINVFNDGPNEQGIPFGPFYEMETSSQGLELKQGQSHSHRHSTYHFIGEENQLNLLSSQLLGVDISMIKSIFN</sequence>
<accession>A0A2S0VM31</accession>
<gene>
    <name evidence="1" type="ORF">C2869_01770</name>
</gene>
<dbReference type="Pfam" id="PF20583">
    <property type="entry name" value="DUF6786"/>
    <property type="match status" value="1"/>
</dbReference>
<dbReference type="InterPro" id="IPR046713">
    <property type="entry name" value="DUF6786"/>
</dbReference>
<name>A0A2S0VM31_9ALTE</name>
<protein>
    <submittedName>
        <fullName evidence="1">Uncharacterized protein</fullName>
    </submittedName>
</protein>
<evidence type="ECO:0000313" key="1">
    <source>
        <dbReference type="EMBL" id="AWB65249.1"/>
    </source>
</evidence>
<keyword evidence="2" id="KW-1185">Reference proteome</keyword>
<organism evidence="1 2">
    <name type="scientific">Saccharobesus litoralis</name>
    <dbReference type="NCBI Taxonomy" id="2172099"/>
    <lineage>
        <taxon>Bacteria</taxon>
        <taxon>Pseudomonadati</taxon>
        <taxon>Pseudomonadota</taxon>
        <taxon>Gammaproteobacteria</taxon>
        <taxon>Alteromonadales</taxon>
        <taxon>Alteromonadaceae</taxon>
        <taxon>Saccharobesus</taxon>
    </lineage>
</organism>
<dbReference type="AlphaFoldDB" id="A0A2S0VM31"/>
<dbReference type="OrthoDB" id="5696129at2"/>
<dbReference type="EMBL" id="CP026604">
    <property type="protein sequence ID" value="AWB65249.1"/>
    <property type="molecule type" value="Genomic_DNA"/>
</dbReference>
<proteinExistence type="predicted"/>
<reference evidence="1 2" key="1">
    <citation type="submission" date="2018-01" db="EMBL/GenBank/DDBJ databases">
        <title>Genome sequence of a Cantenovulum-like bacteria.</title>
        <authorList>
            <person name="Tan W.R."/>
            <person name="Lau N.-S."/>
            <person name="Go F."/>
            <person name="Amirul A.-A.A."/>
        </authorList>
    </citation>
    <scope>NUCLEOTIDE SEQUENCE [LARGE SCALE GENOMIC DNA]</scope>
    <source>
        <strain evidence="1 2">CCB-QB4</strain>
    </source>
</reference>
<dbReference type="KEGG" id="cate:C2869_01770"/>
<dbReference type="RefSeq" id="WP_108601326.1">
    <property type="nucleotide sequence ID" value="NZ_CP026604.1"/>
</dbReference>
<dbReference type="Proteomes" id="UP000244441">
    <property type="component" value="Chromosome"/>
</dbReference>